<dbReference type="InterPro" id="IPR054263">
    <property type="entry name" value="DUF6994"/>
</dbReference>
<reference evidence="1" key="1">
    <citation type="submission" date="2020-05" db="EMBL/GenBank/DDBJ databases">
        <authorList>
            <person name="Zeng H."/>
            <person name="Chan Y.K."/>
            <person name="Watt R.M."/>
        </authorList>
    </citation>
    <scope>NUCLEOTIDE SEQUENCE</scope>
    <source>
        <strain evidence="1">ATCC 700773</strain>
    </source>
</reference>
<name>A0A975F0H9_9SPIR</name>
<evidence type="ECO:0000313" key="1">
    <source>
        <dbReference type="EMBL" id="QTQ12143.1"/>
    </source>
</evidence>
<sequence length="320" mass="38126">MTDLFQCCNLLKDFISEKLDGDIENFKQYNFLLLENDKKFGRCSEFGTGFDPDDTEIARAVYYLLFSNKVHDTDLDFSFSDIGTHKKYQGDTLNTFNTLFGENMERAVKYSNNDTAFIKEVEQFKNKCYVLGNFTMLPNLYADGQTINLYRGNWNTYKDYFDVFLYELNKCYEDAPDKDKTLSELMKANSFYFDIVNSMELFKRYNFISPYFTPEGAVRDSFKSKIENWDREPSRYVAFARNYICISEHLIDMRIQAILRILKRVIANVEIKIKYDEINRKFKNGKITKEQERSEKEALLRKYDPNRKKNGTYWFMKYEL</sequence>
<dbReference type="RefSeq" id="WP_210116856.1">
    <property type="nucleotide sequence ID" value="NZ_CP054257.1"/>
</dbReference>
<dbReference type="EMBL" id="CP054257">
    <property type="protein sequence ID" value="QTQ12143.1"/>
    <property type="molecule type" value="Genomic_DNA"/>
</dbReference>
<dbReference type="Proteomes" id="UP000671995">
    <property type="component" value="Chromosome"/>
</dbReference>
<accession>A0A975F0H9</accession>
<evidence type="ECO:0000313" key="2">
    <source>
        <dbReference type="Proteomes" id="UP000671995"/>
    </source>
</evidence>
<gene>
    <name evidence="1" type="ORF">HRI96_08015</name>
</gene>
<dbReference type="Pfam" id="PF22507">
    <property type="entry name" value="DUF6994"/>
    <property type="match status" value="1"/>
</dbReference>
<reference evidence="1" key="2">
    <citation type="journal article" date="2021" name="Microbiol. Resour. Announc.">
        <title>Complete Genome Sequences of Three Human Oral Treponema parvum Isolates.</title>
        <authorList>
            <person name="Zeng H."/>
            <person name="Watt R.M."/>
        </authorList>
    </citation>
    <scope>NUCLEOTIDE SEQUENCE</scope>
    <source>
        <strain evidence="1">ATCC 700773</strain>
    </source>
</reference>
<dbReference type="AlphaFoldDB" id="A0A975F0H9"/>
<protein>
    <submittedName>
        <fullName evidence="1">Uncharacterized protein</fullName>
    </submittedName>
</protein>
<organism evidence="1 2">
    <name type="scientific">Treponema parvum</name>
    <dbReference type="NCBI Taxonomy" id="138851"/>
    <lineage>
        <taxon>Bacteria</taxon>
        <taxon>Pseudomonadati</taxon>
        <taxon>Spirochaetota</taxon>
        <taxon>Spirochaetia</taxon>
        <taxon>Spirochaetales</taxon>
        <taxon>Treponemataceae</taxon>
        <taxon>Treponema</taxon>
    </lineage>
</organism>
<proteinExistence type="predicted"/>